<feature type="domain" description="Ammonium transporter AmtB-like" evidence="6">
    <location>
        <begin position="26"/>
        <end position="452"/>
    </location>
</feature>
<feature type="transmembrane region" description="Helical" evidence="5">
    <location>
        <begin position="272"/>
        <end position="297"/>
    </location>
</feature>
<feature type="transmembrane region" description="Helical" evidence="5">
    <location>
        <begin position="199"/>
        <end position="220"/>
    </location>
</feature>
<keyword evidence="3 5" id="KW-1133">Transmembrane helix</keyword>
<evidence type="ECO:0000256" key="3">
    <source>
        <dbReference type="ARBA" id="ARBA00022989"/>
    </source>
</evidence>
<feature type="transmembrane region" description="Helical" evidence="5">
    <location>
        <begin position="407"/>
        <end position="430"/>
    </location>
</feature>
<feature type="transmembrane region" description="Helical" evidence="5">
    <location>
        <begin position="164"/>
        <end position="187"/>
    </location>
</feature>
<dbReference type="SUPFAM" id="SSF111352">
    <property type="entry name" value="Ammonium transporter"/>
    <property type="match status" value="1"/>
</dbReference>
<reference evidence="7" key="1">
    <citation type="submission" date="2020-05" db="EMBL/GenBank/DDBJ databases">
        <authorList>
            <person name="Chiriac C."/>
            <person name="Salcher M."/>
            <person name="Ghai R."/>
            <person name="Kavagutti S V."/>
        </authorList>
    </citation>
    <scope>NUCLEOTIDE SEQUENCE</scope>
</reference>
<evidence type="ECO:0000256" key="5">
    <source>
        <dbReference type="SAM" id="Phobius"/>
    </source>
</evidence>
<comment type="subcellular location">
    <subcellularLocation>
        <location evidence="1">Membrane</location>
        <topology evidence="1">Multi-pass membrane protein</topology>
    </subcellularLocation>
</comment>
<feature type="transmembrane region" description="Helical" evidence="5">
    <location>
        <begin position="133"/>
        <end position="152"/>
    </location>
</feature>
<evidence type="ECO:0000256" key="1">
    <source>
        <dbReference type="ARBA" id="ARBA00004141"/>
    </source>
</evidence>
<dbReference type="InterPro" id="IPR029020">
    <property type="entry name" value="Ammonium/urea_transptr"/>
</dbReference>
<feature type="transmembrane region" description="Helical" evidence="5">
    <location>
        <begin position="25"/>
        <end position="50"/>
    </location>
</feature>
<dbReference type="GO" id="GO:0008519">
    <property type="term" value="F:ammonium channel activity"/>
    <property type="evidence" value="ECO:0007669"/>
    <property type="project" value="InterPro"/>
</dbReference>
<keyword evidence="2 5" id="KW-0812">Transmembrane</keyword>
<dbReference type="GO" id="GO:0097272">
    <property type="term" value="P:ammonium homeostasis"/>
    <property type="evidence" value="ECO:0007669"/>
    <property type="project" value="TreeGrafter"/>
</dbReference>
<organism evidence="7">
    <name type="scientific">freshwater metagenome</name>
    <dbReference type="NCBI Taxonomy" id="449393"/>
    <lineage>
        <taxon>unclassified sequences</taxon>
        <taxon>metagenomes</taxon>
        <taxon>ecological metagenomes</taxon>
    </lineage>
</organism>
<accession>A0A6J7PYG3</accession>
<dbReference type="AlphaFoldDB" id="A0A6J7PYG3"/>
<name>A0A6J7PYG3_9ZZZZ</name>
<proteinExistence type="predicted"/>
<feature type="transmembrane region" description="Helical" evidence="5">
    <location>
        <begin position="62"/>
        <end position="85"/>
    </location>
</feature>
<dbReference type="Pfam" id="PF00909">
    <property type="entry name" value="Ammonium_transp"/>
    <property type="match status" value="1"/>
</dbReference>
<feature type="transmembrane region" description="Helical" evidence="5">
    <location>
        <begin position="366"/>
        <end position="385"/>
    </location>
</feature>
<dbReference type="EMBL" id="CAFBPN010000002">
    <property type="protein sequence ID" value="CAB5007422.1"/>
    <property type="molecule type" value="Genomic_DNA"/>
</dbReference>
<dbReference type="EMBL" id="CAFBQU010000004">
    <property type="protein sequence ID" value="CAB5060521.1"/>
    <property type="molecule type" value="Genomic_DNA"/>
</dbReference>
<protein>
    <submittedName>
        <fullName evidence="7">Unannotated protein</fullName>
    </submittedName>
</protein>
<dbReference type="Gene3D" id="1.10.3430.10">
    <property type="entry name" value="Ammonium transporter AmtB like domains"/>
    <property type="match status" value="1"/>
</dbReference>
<evidence type="ECO:0000259" key="6">
    <source>
        <dbReference type="Pfam" id="PF00909"/>
    </source>
</evidence>
<evidence type="ECO:0000256" key="2">
    <source>
        <dbReference type="ARBA" id="ARBA00022692"/>
    </source>
</evidence>
<dbReference type="PANTHER" id="PTHR11730:SF60">
    <property type="entry name" value="RH50, ISOFORM D"/>
    <property type="match status" value="1"/>
</dbReference>
<feature type="transmembrane region" description="Helical" evidence="5">
    <location>
        <begin position="333"/>
        <end position="354"/>
    </location>
</feature>
<dbReference type="PANTHER" id="PTHR11730">
    <property type="entry name" value="AMMONIUM TRANSPORTER"/>
    <property type="match status" value="1"/>
</dbReference>
<feature type="transmembrane region" description="Helical" evidence="5">
    <location>
        <begin position="241"/>
        <end position="266"/>
    </location>
</feature>
<dbReference type="InterPro" id="IPR024041">
    <property type="entry name" value="NH4_transpt_AmtB-like_dom"/>
</dbReference>
<sequence length="459" mass="49610">MLSTLMAEGPPYFEQVSTNIFLNDIFYMICAAAIVVGIVGTTLVDAAIVRKKNQVDTWIQKIVGMMIAVAAFFIIGFGIWMWQYYEIFGFASPLKEAIKDWWFAGSKLTNASTFFNPKDANPSIAGSNFEVDVFQVFLVFFATFVAFGAALLHSAGLERIKARAFYVMSFFLGGIVMPVVLYLTWGSVSPLTNNGTHDYVGLFALYITVGVWAVILAWRLGPRLGTFEAHPRTSGPAPTDLSKAAMGAVILMSAIPFIALGCGFIIPDFGYFGISVTSSSFGLALINVFASYAGGAIMGGILAYRKKNVFWAILGPLSGYISGTALFDITKPWIMFLVALGGPIVAYFTYNLLLKFKIDEPKVAPLVLGPGIYAALIAGIVEWGTPTGGYFGFTEGKYAFQHAEVNLGWQAAGLGVTIAIALVTGLIVIIGCEKTIGIRVSEEDEINGLDVAYWNIPQD</sequence>
<feature type="transmembrane region" description="Helical" evidence="5">
    <location>
        <begin position="309"/>
        <end position="327"/>
    </location>
</feature>
<keyword evidence="4 5" id="KW-0472">Membrane</keyword>
<evidence type="ECO:0000313" key="8">
    <source>
        <dbReference type="EMBL" id="CAB5060521.1"/>
    </source>
</evidence>
<evidence type="ECO:0000313" key="7">
    <source>
        <dbReference type="EMBL" id="CAB5007422.1"/>
    </source>
</evidence>
<evidence type="ECO:0000256" key="4">
    <source>
        <dbReference type="ARBA" id="ARBA00023136"/>
    </source>
</evidence>
<dbReference type="GO" id="GO:0005886">
    <property type="term" value="C:plasma membrane"/>
    <property type="evidence" value="ECO:0007669"/>
    <property type="project" value="TreeGrafter"/>
</dbReference>
<gene>
    <name evidence="7" type="ORF">UFOPK4098_00091</name>
    <name evidence="8" type="ORF">UFOPK4347_00291</name>
</gene>